<gene>
    <name evidence="2" type="ORF">KP79_PYT11380</name>
</gene>
<dbReference type="CDD" id="cd23659">
    <property type="entry name" value="USP_At3g01520-like"/>
    <property type="match status" value="1"/>
</dbReference>
<dbReference type="EMBL" id="NEDP02076743">
    <property type="protein sequence ID" value="OWF35019.1"/>
    <property type="molecule type" value="Genomic_DNA"/>
</dbReference>
<keyword evidence="3" id="KW-1185">Reference proteome</keyword>
<name>A0A210PEV8_MIZYE</name>
<evidence type="ECO:0000259" key="1">
    <source>
        <dbReference type="Pfam" id="PF00582"/>
    </source>
</evidence>
<dbReference type="AlphaFoldDB" id="A0A210PEV8"/>
<sequence>MSKPRKILLAMDGSSHSEFAFEWYTTNLMKSDDQLVIVSALERHTGLSTALGSADIQSLCSILEEESDEHRILVNNLTKKLESTGLKGMVKTQLGKAGEVVVKVASEEHVDHIICGSRGHSQIRRTLMGSHSDYILHHAHVPVTVCRHPKHMHIATVAGSLNSLDNTDG</sequence>
<dbReference type="Gene3D" id="3.40.50.620">
    <property type="entry name" value="HUPs"/>
    <property type="match status" value="1"/>
</dbReference>
<evidence type="ECO:0000313" key="2">
    <source>
        <dbReference type="EMBL" id="OWF35019.1"/>
    </source>
</evidence>
<dbReference type="PANTHER" id="PTHR46989">
    <property type="entry name" value="USP DOMAIN-CONTAINING PROTEIN"/>
    <property type="match status" value="1"/>
</dbReference>
<protein>
    <recommendedName>
        <fullName evidence="1">UspA domain-containing protein</fullName>
    </recommendedName>
</protein>
<accession>A0A210PEV8</accession>
<organism evidence="2 3">
    <name type="scientific">Mizuhopecten yessoensis</name>
    <name type="common">Japanese scallop</name>
    <name type="synonym">Patinopecten yessoensis</name>
    <dbReference type="NCBI Taxonomy" id="6573"/>
    <lineage>
        <taxon>Eukaryota</taxon>
        <taxon>Metazoa</taxon>
        <taxon>Spiralia</taxon>
        <taxon>Lophotrochozoa</taxon>
        <taxon>Mollusca</taxon>
        <taxon>Bivalvia</taxon>
        <taxon>Autobranchia</taxon>
        <taxon>Pteriomorphia</taxon>
        <taxon>Pectinida</taxon>
        <taxon>Pectinoidea</taxon>
        <taxon>Pectinidae</taxon>
        <taxon>Mizuhopecten</taxon>
    </lineage>
</organism>
<dbReference type="Proteomes" id="UP000242188">
    <property type="component" value="Unassembled WGS sequence"/>
</dbReference>
<proteinExistence type="predicted"/>
<dbReference type="InterPro" id="IPR006016">
    <property type="entry name" value="UspA"/>
</dbReference>
<dbReference type="SUPFAM" id="SSF52402">
    <property type="entry name" value="Adenine nucleotide alpha hydrolases-like"/>
    <property type="match status" value="1"/>
</dbReference>
<dbReference type="PANTHER" id="PTHR46989:SF3">
    <property type="entry name" value="USPA DOMAIN-CONTAINING PROTEIN"/>
    <property type="match status" value="1"/>
</dbReference>
<dbReference type="InterPro" id="IPR014729">
    <property type="entry name" value="Rossmann-like_a/b/a_fold"/>
</dbReference>
<dbReference type="PRINTS" id="PR01438">
    <property type="entry name" value="UNVRSLSTRESS"/>
</dbReference>
<dbReference type="OrthoDB" id="843225at2759"/>
<dbReference type="Pfam" id="PF00582">
    <property type="entry name" value="Usp"/>
    <property type="match status" value="1"/>
</dbReference>
<dbReference type="InterPro" id="IPR006015">
    <property type="entry name" value="Universal_stress_UspA"/>
</dbReference>
<reference evidence="2 3" key="1">
    <citation type="journal article" date="2017" name="Nat. Ecol. Evol.">
        <title>Scallop genome provides insights into evolution of bilaterian karyotype and development.</title>
        <authorList>
            <person name="Wang S."/>
            <person name="Zhang J."/>
            <person name="Jiao W."/>
            <person name="Li J."/>
            <person name="Xun X."/>
            <person name="Sun Y."/>
            <person name="Guo X."/>
            <person name="Huan P."/>
            <person name="Dong B."/>
            <person name="Zhang L."/>
            <person name="Hu X."/>
            <person name="Sun X."/>
            <person name="Wang J."/>
            <person name="Zhao C."/>
            <person name="Wang Y."/>
            <person name="Wang D."/>
            <person name="Huang X."/>
            <person name="Wang R."/>
            <person name="Lv J."/>
            <person name="Li Y."/>
            <person name="Zhang Z."/>
            <person name="Liu B."/>
            <person name="Lu W."/>
            <person name="Hui Y."/>
            <person name="Liang J."/>
            <person name="Zhou Z."/>
            <person name="Hou R."/>
            <person name="Li X."/>
            <person name="Liu Y."/>
            <person name="Li H."/>
            <person name="Ning X."/>
            <person name="Lin Y."/>
            <person name="Zhao L."/>
            <person name="Xing Q."/>
            <person name="Dou J."/>
            <person name="Li Y."/>
            <person name="Mao J."/>
            <person name="Guo H."/>
            <person name="Dou H."/>
            <person name="Li T."/>
            <person name="Mu C."/>
            <person name="Jiang W."/>
            <person name="Fu Q."/>
            <person name="Fu X."/>
            <person name="Miao Y."/>
            <person name="Liu J."/>
            <person name="Yu Q."/>
            <person name="Li R."/>
            <person name="Liao H."/>
            <person name="Li X."/>
            <person name="Kong Y."/>
            <person name="Jiang Z."/>
            <person name="Chourrout D."/>
            <person name="Li R."/>
            <person name="Bao Z."/>
        </authorList>
    </citation>
    <scope>NUCLEOTIDE SEQUENCE [LARGE SCALE GENOMIC DNA]</scope>
    <source>
        <strain evidence="2 3">PY_sf001</strain>
    </source>
</reference>
<evidence type="ECO:0000313" key="3">
    <source>
        <dbReference type="Proteomes" id="UP000242188"/>
    </source>
</evidence>
<feature type="domain" description="UspA" evidence="1">
    <location>
        <begin position="5"/>
        <end position="147"/>
    </location>
</feature>
<comment type="caution">
    <text evidence="2">The sequence shown here is derived from an EMBL/GenBank/DDBJ whole genome shotgun (WGS) entry which is preliminary data.</text>
</comment>